<dbReference type="RefSeq" id="WP_263370312.1">
    <property type="nucleotide sequence ID" value="NZ_JAGSYD010000001.1"/>
</dbReference>
<reference evidence="3" key="1">
    <citation type="journal article" date="2019" name="Int. J. Syst. Evol. Microbiol.">
        <title>The Global Catalogue of Microorganisms (GCM) 10K type strain sequencing project: providing services to taxonomists for standard genome sequencing and annotation.</title>
        <authorList>
            <consortium name="The Broad Institute Genomics Platform"/>
            <consortium name="The Broad Institute Genome Sequencing Center for Infectious Disease"/>
            <person name="Wu L."/>
            <person name="Ma J."/>
        </authorList>
    </citation>
    <scope>NUCLEOTIDE SEQUENCE [LARGE SCALE GENOMIC DNA]</scope>
    <source>
        <strain evidence="3">CGMCC 1.16026</strain>
    </source>
</reference>
<sequence length="217" mass="24141">MRLRTLSTILVLATATSLAHADKPRKPKAPLPAAQYAMHDEHKQEHVTIAAEPGDNKETRPDTRLDYLGHQMMPIRVIVTNDSEKPITLSDARIDFITGDSTKVLAATPDDLNRRFFEMKQAGPKKIPLPGPLPSITYHKKPIDTKILADDADFGFKTTTVKPHETVAGYLFYDMQGLDTPVLKNATLELRKVRWVSGENQQGDALDSFEIPLTGTK</sequence>
<evidence type="ECO:0000256" key="1">
    <source>
        <dbReference type="SAM" id="SignalP"/>
    </source>
</evidence>
<name>A0ABW1ZB01_9BACT</name>
<keyword evidence="3" id="KW-1185">Reference proteome</keyword>
<accession>A0ABW1ZB01</accession>
<evidence type="ECO:0000313" key="3">
    <source>
        <dbReference type="Proteomes" id="UP001596391"/>
    </source>
</evidence>
<feature type="chain" id="PRO_5045181850" description="DUF4424 domain-containing protein" evidence="1">
    <location>
        <begin position="22"/>
        <end position="217"/>
    </location>
</feature>
<dbReference type="EMBL" id="JBHSWI010000001">
    <property type="protein sequence ID" value="MFC6646660.1"/>
    <property type="molecule type" value="Genomic_DNA"/>
</dbReference>
<evidence type="ECO:0000313" key="2">
    <source>
        <dbReference type="EMBL" id="MFC6646660.1"/>
    </source>
</evidence>
<dbReference type="Proteomes" id="UP001596391">
    <property type="component" value="Unassembled WGS sequence"/>
</dbReference>
<feature type="signal peptide" evidence="1">
    <location>
        <begin position="1"/>
        <end position="21"/>
    </location>
</feature>
<keyword evidence="1" id="KW-0732">Signal</keyword>
<comment type="caution">
    <text evidence="2">The sequence shown here is derived from an EMBL/GenBank/DDBJ whole genome shotgun (WGS) entry which is preliminary data.</text>
</comment>
<evidence type="ECO:0008006" key="4">
    <source>
        <dbReference type="Google" id="ProtNLM"/>
    </source>
</evidence>
<organism evidence="2 3">
    <name type="scientific">Granulicella cerasi</name>
    <dbReference type="NCBI Taxonomy" id="741063"/>
    <lineage>
        <taxon>Bacteria</taxon>
        <taxon>Pseudomonadati</taxon>
        <taxon>Acidobacteriota</taxon>
        <taxon>Terriglobia</taxon>
        <taxon>Terriglobales</taxon>
        <taxon>Acidobacteriaceae</taxon>
        <taxon>Granulicella</taxon>
    </lineage>
</organism>
<protein>
    <recommendedName>
        <fullName evidence="4">DUF4424 domain-containing protein</fullName>
    </recommendedName>
</protein>
<proteinExistence type="predicted"/>
<gene>
    <name evidence="2" type="ORF">ACFQBQ_13900</name>
</gene>